<dbReference type="RefSeq" id="WP_090609800.1">
    <property type="nucleotide sequence ID" value="NZ_CTEE01000002.1"/>
</dbReference>
<dbReference type="STRING" id="141349.BN1232_05989"/>
<dbReference type="InterPro" id="IPR012078">
    <property type="entry name" value="MP_mOase_hydro"/>
</dbReference>
<dbReference type="InterPro" id="IPR009078">
    <property type="entry name" value="Ferritin-like_SF"/>
</dbReference>
<dbReference type="GO" id="GO:0016709">
    <property type="term" value="F:oxidoreductase activity, acting on paired donors, with incorporation or reduction of molecular oxygen, NAD(P)H as one donor, and incorporation of one atom of oxygen"/>
    <property type="evidence" value="ECO:0007669"/>
    <property type="project" value="InterPro"/>
</dbReference>
<dbReference type="Pfam" id="PF02332">
    <property type="entry name" value="Phenol_Hydrox"/>
    <property type="match status" value="1"/>
</dbReference>
<evidence type="ECO:0000256" key="3">
    <source>
        <dbReference type="ARBA" id="ARBA00023033"/>
    </source>
</evidence>
<evidence type="ECO:0000313" key="6">
    <source>
        <dbReference type="Proteomes" id="UP000199251"/>
    </source>
</evidence>
<reference evidence="5 6" key="1">
    <citation type="submission" date="2015-03" db="EMBL/GenBank/DDBJ databases">
        <authorList>
            <person name="Urmite Genomes"/>
        </authorList>
    </citation>
    <scope>NUCLEOTIDE SEQUENCE [LARGE SCALE GENOMIC DNA]</scope>
    <source>
        <strain evidence="5 6">CSUR P1491</strain>
    </source>
</reference>
<dbReference type="InterPro" id="IPR003430">
    <property type="entry name" value="Phenol_Hydrox"/>
</dbReference>
<dbReference type="SUPFAM" id="SSF47240">
    <property type="entry name" value="Ferritin-like"/>
    <property type="match status" value="1"/>
</dbReference>
<name>A0A0E4H5H9_MYCLN</name>
<dbReference type="OrthoDB" id="9806768at2"/>
<dbReference type="EC" id="1.14.13.227" evidence="1"/>
<comment type="catalytic activity">
    <reaction evidence="4">
        <text>propane + NADH + O2 + H(+) = propan-2-ol + NAD(+) + H2O</text>
        <dbReference type="Rhea" id="RHEA:49992"/>
        <dbReference type="ChEBI" id="CHEBI:15377"/>
        <dbReference type="ChEBI" id="CHEBI:15378"/>
        <dbReference type="ChEBI" id="CHEBI:15379"/>
        <dbReference type="ChEBI" id="CHEBI:17824"/>
        <dbReference type="ChEBI" id="CHEBI:32879"/>
        <dbReference type="ChEBI" id="CHEBI:57540"/>
        <dbReference type="ChEBI" id="CHEBI:57945"/>
        <dbReference type="EC" id="1.14.13.227"/>
    </reaction>
</comment>
<keyword evidence="3 5" id="KW-0503">Monooxygenase</keyword>
<dbReference type="Gene3D" id="1.10.620.20">
    <property type="entry name" value="Ribonucleotide Reductase, subunit A"/>
    <property type="match status" value="1"/>
</dbReference>
<organism evidence="5 6">
    <name type="scientific">Mycobacterium lentiflavum</name>
    <dbReference type="NCBI Taxonomy" id="141349"/>
    <lineage>
        <taxon>Bacteria</taxon>
        <taxon>Bacillati</taxon>
        <taxon>Actinomycetota</taxon>
        <taxon>Actinomycetes</taxon>
        <taxon>Mycobacteriales</taxon>
        <taxon>Mycobacteriaceae</taxon>
        <taxon>Mycobacterium</taxon>
        <taxon>Mycobacterium simiae complex</taxon>
    </lineage>
</organism>
<sequence length="351" mass="40173">MTALLPGAVECAGKPTRDFTYIPSRRRRVSEYEAVTCFTQPDMEMFDRQGWLLRDINGRTPWVRESTALVHPNWFTFRDPASHWQRTYVRMQAEQERAIACSAEDAAANGAFNELDPVWTREILGQHYRAWAYAEYGLFRAFAVAQREALSDTLGNVFCFEAFDRMRHAQDIVLHLLELEDHVDGFVDGGAKAVWLEDQRYQPIRRLVEELVALNDWGELAVVTNLVFDPILTELAVSQLVRRFGPFHGDSVTPHLIGTTERDRRRNIAWTQELVRMVVDPAVPERQKNLATINDWLDSWTPRIQEATKTIAEVYDMPPLQVARFDEVFAAALRNQQALVADLDLKAGVAA</sequence>
<proteinExistence type="predicted"/>
<protein>
    <recommendedName>
        <fullName evidence="1">propane 2-monooxygenase</fullName>
        <ecNumber evidence="1">1.14.13.227</ecNumber>
    </recommendedName>
</protein>
<dbReference type="PIRSF" id="PIRSF000040">
    <property type="entry name" value="MMOH_comp"/>
    <property type="match status" value="1"/>
</dbReference>
<evidence type="ECO:0000256" key="1">
    <source>
        <dbReference type="ARBA" id="ARBA00012710"/>
    </source>
</evidence>
<dbReference type="Proteomes" id="UP000199251">
    <property type="component" value="Unassembled WGS sequence"/>
</dbReference>
<evidence type="ECO:0000313" key="5">
    <source>
        <dbReference type="EMBL" id="CQD23978.1"/>
    </source>
</evidence>
<dbReference type="CDD" id="cd01058">
    <property type="entry name" value="AAMH_B"/>
    <property type="match status" value="1"/>
</dbReference>
<dbReference type="AlphaFoldDB" id="A0A0E4H5H9"/>
<evidence type="ECO:0000256" key="2">
    <source>
        <dbReference type="ARBA" id="ARBA00023002"/>
    </source>
</evidence>
<gene>
    <name evidence="5" type="ORF">BN1232_05989</name>
</gene>
<dbReference type="EMBL" id="CTEE01000002">
    <property type="protein sequence ID" value="CQD23978.1"/>
    <property type="molecule type" value="Genomic_DNA"/>
</dbReference>
<accession>A0A0E4H5H9</accession>
<evidence type="ECO:0000256" key="4">
    <source>
        <dbReference type="ARBA" id="ARBA00048941"/>
    </source>
</evidence>
<dbReference type="InterPro" id="IPR012348">
    <property type="entry name" value="RNR-like"/>
</dbReference>
<keyword evidence="2" id="KW-0560">Oxidoreductase</keyword>